<sequence>MTKNVGSSNYEFSFEDVEWRLREAGLSTTPELMSELADLVNALPSGSVPIEEAVAEYSKFSKQAAASIASKMAVLESRLMRLERGNEF</sequence>
<evidence type="ECO:0000313" key="2">
    <source>
        <dbReference type="Proteomes" id="UP000250197"/>
    </source>
</evidence>
<organism evidence="1 2">
    <name type="scientific">Corynebacterium striatum</name>
    <dbReference type="NCBI Taxonomy" id="43770"/>
    <lineage>
        <taxon>Bacteria</taxon>
        <taxon>Bacillati</taxon>
        <taxon>Actinomycetota</taxon>
        <taxon>Actinomycetes</taxon>
        <taxon>Mycobacteriales</taxon>
        <taxon>Corynebacteriaceae</taxon>
        <taxon>Corynebacterium</taxon>
    </lineage>
</organism>
<name>A0A2Z2J150_CORST</name>
<dbReference type="EMBL" id="CP021252">
    <property type="protein sequence ID" value="ART20087.1"/>
    <property type="molecule type" value="Genomic_DNA"/>
</dbReference>
<accession>A0A2Z2J150</accession>
<reference evidence="1 2" key="1">
    <citation type="submission" date="2017-05" db="EMBL/GenBank/DDBJ databases">
        <title>Complete genome sequence of Corynebacterium striatum KC-Na-1 isolated from Neophocaena asiaeorientalis in Korea.</title>
        <authorList>
            <person name="Kim J.H."/>
            <person name="Lee K."/>
        </authorList>
    </citation>
    <scope>NUCLEOTIDE SEQUENCE [LARGE SCALE GENOMIC DNA]</scope>
    <source>
        <strain evidence="1 2">KC-Na-01</strain>
    </source>
</reference>
<evidence type="ECO:0000313" key="1">
    <source>
        <dbReference type="EMBL" id="ART20087.1"/>
    </source>
</evidence>
<dbReference type="Proteomes" id="UP000250197">
    <property type="component" value="Chromosome"/>
</dbReference>
<dbReference type="AlphaFoldDB" id="A0A2Z2J150"/>
<gene>
    <name evidence="1" type="ORF">CBE89_00135</name>
</gene>
<protein>
    <submittedName>
        <fullName evidence="1">Uncharacterized protein</fullName>
    </submittedName>
</protein>
<dbReference type="KEGG" id="cstr:CBE89_00135"/>
<proteinExistence type="predicted"/>
<dbReference type="RefSeq" id="WP_086890320.1">
    <property type="nucleotide sequence ID" value="NZ_CP021252.1"/>
</dbReference>